<evidence type="ECO:0000313" key="5">
    <source>
        <dbReference type="EMBL" id="SPD74094.1"/>
    </source>
</evidence>
<name>A0A445MX30_9BACT</name>
<evidence type="ECO:0000256" key="2">
    <source>
        <dbReference type="ARBA" id="ARBA00022741"/>
    </source>
</evidence>
<feature type="domain" description="AAA+ ATPase" evidence="4">
    <location>
        <begin position="212"/>
        <end position="395"/>
    </location>
</feature>
<dbReference type="SMART" id="SM00382">
    <property type="entry name" value="AAA"/>
    <property type="match status" value="1"/>
</dbReference>
<evidence type="ECO:0000256" key="1">
    <source>
        <dbReference type="ARBA" id="ARBA00006354"/>
    </source>
</evidence>
<dbReference type="AlphaFoldDB" id="A0A445MX30"/>
<dbReference type="Pfam" id="PF13541">
    <property type="entry name" value="ChlI"/>
    <property type="match status" value="1"/>
</dbReference>
<dbReference type="PANTHER" id="PTHR32039">
    <property type="entry name" value="MAGNESIUM-CHELATASE SUBUNIT CHLI"/>
    <property type="match status" value="1"/>
</dbReference>
<dbReference type="InterPro" id="IPR003593">
    <property type="entry name" value="AAA+_ATPase"/>
</dbReference>
<dbReference type="InterPro" id="IPR000523">
    <property type="entry name" value="Mg_chelatse_chII-like_cat_dom"/>
</dbReference>
<dbReference type="InterPro" id="IPR020568">
    <property type="entry name" value="Ribosomal_Su5_D2-typ_SF"/>
</dbReference>
<dbReference type="Pfam" id="PF01078">
    <property type="entry name" value="Mg_chelatase"/>
    <property type="match status" value="1"/>
</dbReference>
<proteinExistence type="inferred from homology"/>
<evidence type="ECO:0000256" key="3">
    <source>
        <dbReference type="ARBA" id="ARBA00022840"/>
    </source>
</evidence>
<dbReference type="InterPro" id="IPR004482">
    <property type="entry name" value="Mg_chelat-rel"/>
</dbReference>
<dbReference type="PRINTS" id="PR01657">
    <property type="entry name" value="MCMFAMILY"/>
</dbReference>
<keyword evidence="2" id="KW-0547">Nucleotide-binding</keyword>
<dbReference type="InterPro" id="IPR014721">
    <property type="entry name" value="Ribsml_uS5_D2-typ_fold_subgr"/>
</dbReference>
<dbReference type="InterPro" id="IPR027417">
    <property type="entry name" value="P-loop_NTPase"/>
</dbReference>
<comment type="similarity">
    <text evidence="1">Belongs to the Mg-chelatase subunits D/I family. ComM subfamily.</text>
</comment>
<dbReference type="Pfam" id="PF13335">
    <property type="entry name" value="Mg_chelatase_C"/>
    <property type="match status" value="1"/>
</dbReference>
<dbReference type="Gene3D" id="3.30.230.10">
    <property type="match status" value="1"/>
</dbReference>
<dbReference type="InterPro" id="IPR001208">
    <property type="entry name" value="MCM_dom"/>
</dbReference>
<sequence length="509" mass="55189">MIAKILSSAVIGIDAYIVEVEVDISQGLPSFATVGLPEGAVRESKERVKASIKNSGYHFPSDRITVNLAPADVKKEGSAFDLPMALGILAATGLLDRSSYAGRLFLGELSLDGQIRPVKGVLPIAISAKELGIKGIFLPSENAVEAGVVKGIDIFPVNALSQVVEAIKNITMIDPLRGHEVQNFQDPVYDMDFTDIRGQETAKRAMEIAAAGGHNVIMIGPPGSGKTMLARRIPTILPALSFEESLETSKVYSVMGLMPKGQGLVTVRPFRSPHHTISDAGLIGGGQNPKPGEVSVAHNGVLFLDELPEFRKNVLEVLRQPMEDGAVTISRASSTVTYPARFMLVAAMNPCPCGFLGDPKRECICTFLQIQRYRSKISGPLMDRIDIHLDVPSVPYRDLSQPEDGVSSEEILNRVMAARELQARRFLRSKTHTNAGMTSRQIKQFCKIDDASGDLLEAAMTRFGLSARAHARILKIARTIADLEGSQDIKASHVGEAIQYRTLDRKLAK</sequence>
<dbReference type="EMBL" id="OJIN01000117">
    <property type="protein sequence ID" value="SPD74094.1"/>
    <property type="molecule type" value="Genomic_DNA"/>
</dbReference>
<dbReference type="NCBIfam" id="TIGR00368">
    <property type="entry name" value="YifB family Mg chelatase-like AAA ATPase"/>
    <property type="match status" value="1"/>
</dbReference>
<dbReference type="PANTHER" id="PTHR32039:SF7">
    <property type="entry name" value="COMPETENCE PROTEIN COMM"/>
    <property type="match status" value="1"/>
</dbReference>
<evidence type="ECO:0000259" key="4">
    <source>
        <dbReference type="SMART" id="SM00382"/>
    </source>
</evidence>
<dbReference type="GO" id="GO:0005524">
    <property type="term" value="F:ATP binding"/>
    <property type="evidence" value="ECO:0007669"/>
    <property type="project" value="UniProtKB-KW"/>
</dbReference>
<dbReference type="SUPFAM" id="SSF54211">
    <property type="entry name" value="Ribosomal protein S5 domain 2-like"/>
    <property type="match status" value="1"/>
</dbReference>
<dbReference type="SUPFAM" id="SSF52540">
    <property type="entry name" value="P-loop containing nucleoside triphosphate hydrolases"/>
    <property type="match status" value="1"/>
</dbReference>
<protein>
    <submittedName>
        <fullName evidence="5">Competence protein ComM</fullName>
    </submittedName>
</protein>
<reference evidence="5" key="1">
    <citation type="submission" date="2018-01" db="EMBL/GenBank/DDBJ databases">
        <authorList>
            <person name="Regsiter A."/>
            <person name="William W."/>
        </authorList>
    </citation>
    <scope>NUCLEOTIDE SEQUENCE</scope>
    <source>
        <strain evidence="5">TRIP AH-1</strain>
    </source>
</reference>
<dbReference type="Gene3D" id="3.40.50.300">
    <property type="entry name" value="P-loop containing nucleotide triphosphate hydrolases"/>
    <property type="match status" value="1"/>
</dbReference>
<organism evidence="5">
    <name type="scientific">uncultured Desulfobacterium sp</name>
    <dbReference type="NCBI Taxonomy" id="201089"/>
    <lineage>
        <taxon>Bacteria</taxon>
        <taxon>Pseudomonadati</taxon>
        <taxon>Thermodesulfobacteriota</taxon>
        <taxon>Desulfobacteria</taxon>
        <taxon>Desulfobacterales</taxon>
        <taxon>Desulfobacteriaceae</taxon>
        <taxon>Desulfobacterium</taxon>
        <taxon>environmental samples</taxon>
    </lineage>
</organism>
<dbReference type="InterPro" id="IPR025158">
    <property type="entry name" value="Mg_chelat-rel_C"/>
</dbReference>
<keyword evidence="3" id="KW-0067">ATP-binding</keyword>
<gene>
    <name evidence="5" type="primary">comM</name>
    <name evidence="5" type="ORF">PITCH_A2030238</name>
</gene>
<accession>A0A445MX30</accession>
<dbReference type="InterPro" id="IPR045006">
    <property type="entry name" value="CHLI-like"/>
</dbReference>
<dbReference type="GO" id="GO:0003677">
    <property type="term" value="F:DNA binding"/>
    <property type="evidence" value="ECO:0007669"/>
    <property type="project" value="InterPro"/>
</dbReference>